<protein>
    <submittedName>
        <fullName evidence="1">Enoyl-CoA hydratase</fullName>
    </submittedName>
</protein>
<dbReference type="EMBL" id="QNVS01000009">
    <property type="protein sequence ID" value="REC55979.1"/>
    <property type="molecule type" value="Genomic_DNA"/>
</dbReference>
<name>A0A3D9BR25_9FLAO</name>
<proteinExistence type="predicted"/>
<keyword evidence="2" id="KW-1185">Reference proteome</keyword>
<comment type="caution">
    <text evidence="1">The sequence shown here is derived from an EMBL/GenBank/DDBJ whole genome shotgun (WGS) entry which is preliminary data.</text>
</comment>
<dbReference type="RefSeq" id="WP_115949353.1">
    <property type="nucleotide sequence ID" value="NZ_QNVS01000009.1"/>
</dbReference>
<gene>
    <name evidence="1" type="ORF">DRF62_04990</name>
</gene>
<evidence type="ECO:0000313" key="2">
    <source>
        <dbReference type="Proteomes" id="UP000256512"/>
    </source>
</evidence>
<accession>A0A3D9BR25</accession>
<dbReference type="Proteomes" id="UP000256512">
    <property type="component" value="Unassembled WGS sequence"/>
</dbReference>
<evidence type="ECO:0000313" key="1">
    <source>
        <dbReference type="EMBL" id="REC55979.1"/>
    </source>
</evidence>
<reference evidence="1 2" key="1">
    <citation type="journal article" date="2006" name="Int. J. Syst. Evol. Microbiol.">
        <title>Chryseobacterium piscium sp. nov., isolated from fish of the South Atlantic Ocean off South Africa.</title>
        <authorList>
            <person name="de Beer H."/>
            <person name="Hugo C.J."/>
            <person name="Jooste P.J."/>
            <person name="Vancanneyt M."/>
            <person name="Coenye T."/>
            <person name="Vandamme P."/>
        </authorList>
    </citation>
    <scope>NUCLEOTIDE SEQUENCE [LARGE SCALE GENOMIC DNA]</scope>
    <source>
        <strain evidence="1 2">CCUG 51923</strain>
    </source>
</reference>
<sequence length="116" mass="13498">MSIKEDIFKLIKNERSFLGDIGDYTIKISDSNNFEKENLIGIYKIRKYTAVKNRNQKLARKVDNLILGLENYSEDKLKFVSILNEKYYGVFYLSKLSDKVIGYLESEVDENGNIIT</sequence>
<dbReference type="AlphaFoldDB" id="A0A3D9BR25"/>
<organism evidence="1 2">
    <name type="scientific">Chryseobacterium piscium</name>
    <dbReference type="NCBI Taxonomy" id="333702"/>
    <lineage>
        <taxon>Bacteria</taxon>
        <taxon>Pseudomonadati</taxon>
        <taxon>Bacteroidota</taxon>
        <taxon>Flavobacteriia</taxon>
        <taxon>Flavobacteriales</taxon>
        <taxon>Weeksellaceae</taxon>
        <taxon>Chryseobacterium group</taxon>
        <taxon>Chryseobacterium</taxon>
    </lineage>
</organism>